<accession>A0ABT7E0U2</accession>
<evidence type="ECO:0000313" key="2">
    <source>
        <dbReference type="Proteomes" id="UP001172778"/>
    </source>
</evidence>
<name>A0ABT7E0U2_9NEIS</name>
<gene>
    <name evidence="1" type="ORF">PZA18_10745</name>
</gene>
<dbReference type="Pfam" id="PF10084">
    <property type="entry name" value="DUF2322"/>
    <property type="match status" value="1"/>
</dbReference>
<proteinExistence type="predicted"/>
<dbReference type="InterPro" id="IPR016755">
    <property type="entry name" value="UCP019302"/>
</dbReference>
<comment type="caution">
    <text evidence="1">The sequence shown here is derived from an EMBL/GenBank/DDBJ whole genome shotgun (WGS) entry which is preliminary data.</text>
</comment>
<reference evidence="1" key="1">
    <citation type="submission" date="2023-03" db="EMBL/GenBank/DDBJ databases">
        <title>Chitinimonas shenzhenensis gen. nov., sp. nov., a novel member of family Burkholderiaceae isolated from activated sludge collected in Shen Zhen, China.</title>
        <authorList>
            <person name="Wang X."/>
        </authorList>
    </citation>
    <scope>NUCLEOTIDE SEQUENCE</scope>
    <source>
        <strain evidence="1">DQS-5</strain>
    </source>
</reference>
<dbReference type="Proteomes" id="UP001172778">
    <property type="component" value="Unassembled WGS sequence"/>
</dbReference>
<sequence>MSFADALTTLPTTAHLSGLQLWRDGKLEAVIENKPGQTGSLAIYHALFQRYRSITPKAARAGLAMYGEHVADAQAHPGKHPNIDRLLALELVGGGFGVRLLPL</sequence>
<protein>
    <submittedName>
        <fullName evidence="1">DUF2322 family protein</fullName>
    </submittedName>
</protein>
<keyword evidence="2" id="KW-1185">Reference proteome</keyword>
<evidence type="ECO:0000313" key="1">
    <source>
        <dbReference type="EMBL" id="MDK2124527.1"/>
    </source>
</evidence>
<organism evidence="1 2">
    <name type="scientific">Parachitinimonas caeni</name>
    <dbReference type="NCBI Taxonomy" id="3031301"/>
    <lineage>
        <taxon>Bacteria</taxon>
        <taxon>Pseudomonadati</taxon>
        <taxon>Pseudomonadota</taxon>
        <taxon>Betaproteobacteria</taxon>
        <taxon>Neisseriales</taxon>
        <taxon>Chitinibacteraceae</taxon>
        <taxon>Parachitinimonas</taxon>
    </lineage>
</organism>
<dbReference type="EMBL" id="JARRAF010000010">
    <property type="protein sequence ID" value="MDK2124527.1"/>
    <property type="molecule type" value="Genomic_DNA"/>
</dbReference>